<dbReference type="PANTHER" id="PTHR35866">
    <property type="entry name" value="PUTATIVE-RELATED"/>
    <property type="match status" value="1"/>
</dbReference>
<proteinExistence type="predicted"/>
<keyword evidence="2" id="KW-1185">Reference proteome</keyword>
<dbReference type="EMBL" id="FOAS01000004">
    <property type="protein sequence ID" value="SEK71989.1"/>
    <property type="molecule type" value="Genomic_DNA"/>
</dbReference>
<evidence type="ECO:0000313" key="1">
    <source>
        <dbReference type="EMBL" id="SEK71989.1"/>
    </source>
</evidence>
<evidence type="ECO:0008006" key="3">
    <source>
        <dbReference type="Google" id="ProtNLM"/>
    </source>
</evidence>
<sequence length="141" mass="15994">MNKALLVGADLARTDTWIRYEKGLCKGCMAACCNLPVEARLPDLIRLGVVDEFERGEPLKNTAKRLMKEGIVEHFQSRTGLFTLARISNGDCLYLDQKTRLCTVYDNRPDTCRNHPQIGPRPGYCAFKPQPQLRAQVKRLD</sequence>
<evidence type="ECO:0000313" key="2">
    <source>
        <dbReference type="Proteomes" id="UP000185766"/>
    </source>
</evidence>
<dbReference type="AlphaFoldDB" id="A0A1H7JBD6"/>
<gene>
    <name evidence="1" type="ORF">SAMN05216214_104224</name>
</gene>
<protein>
    <recommendedName>
        <fullName evidence="3">Flagellin N-methylase</fullName>
    </recommendedName>
</protein>
<dbReference type="InterPro" id="IPR005358">
    <property type="entry name" value="Puta_zinc/iron-chelating_dom"/>
</dbReference>
<dbReference type="PANTHER" id="PTHR35866:SF1">
    <property type="entry name" value="YKGJ FAMILY CYSTEINE CLUSTER PROTEIN"/>
    <property type="match status" value="1"/>
</dbReference>
<dbReference type="RefSeq" id="WP_071873278.1">
    <property type="nucleotide sequence ID" value="NZ_FOAS01000004.1"/>
</dbReference>
<accession>A0A1H7JBD6</accession>
<organism evidence="1 2">
    <name type="scientific">Atopomonas hussainii</name>
    <dbReference type="NCBI Taxonomy" id="1429083"/>
    <lineage>
        <taxon>Bacteria</taxon>
        <taxon>Pseudomonadati</taxon>
        <taxon>Pseudomonadota</taxon>
        <taxon>Gammaproteobacteria</taxon>
        <taxon>Pseudomonadales</taxon>
        <taxon>Pseudomonadaceae</taxon>
        <taxon>Atopomonas</taxon>
    </lineage>
</organism>
<name>A0A1H7JBD6_9GAMM</name>
<dbReference type="Pfam" id="PF03692">
    <property type="entry name" value="CxxCxxCC"/>
    <property type="match status" value="1"/>
</dbReference>
<reference evidence="1 2" key="1">
    <citation type="submission" date="2016-10" db="EMBL/GenBank/DDBJ databases">
        <authorList>
            <person name="de Groot N.N."/>
        </authorList>
    </citation>
    <scope>NUCLEOTIDE SEQUENCE [LARGE SCALE GENOMIC DNA]</scope>
    <source>
        <strain evidence="1 2">JCM 19513</strain>
    </source>
</reference>
<dbReference type="Proteomes" id="UP000185766">
    <property type="component" value="Unassembled WGS sequence"/>
</dbReference>
<dbReference type="OrthoDB" id="71604at2"/>
<dbReference type="STRING" id="1429083.GCA_001885685_00706"/>